<dbReference type="OrthoDB" id="56883at2"/>
<evidence type="ECO:0000313" key="3">
    <source>
        <dbReference type="EMBL" id="AZN30038.1"/>
    </source>
</evidence>
<comment type="similarity">
    <text evidence="1">Belongs to the peptidase S13 family.</text>
</comment>
<reference evidence="3 4" key="1">
    <citation type="submission" date="2018-12" db="EMBL/GenBank/DDBJ databases">
        <title>Complete genome sequence of Flaviflexus salsibiostraticola KCTC 33148.</title>
        <authorList>
            <person name="Bae J.-W."/>
        </authorList>
    </citation>
    <scope>NUCLEOTIDE SEQUENCE [LARGE SCALE GENOMIC DNA]</scope>
    <source>
        <strain evidence="3 4">KCTC 33148</strain>
    </source>
</reference>
<organism evidence="3 4">
    <name type="scientific">Flaviflexus salsibiostraticola</name>
    <dbReference type="NCBI Taxonomy" id="1282737"/>
    <lineage>
        <taxon>Bacteria</taxon>
        <taxon>Bacillati</taxon>
        <taxon>Actinomycetota</taxon>
        <taxon>Actinomycetes</taxon>
        <taxon>Actinomycetales</taxon>
        <taxon>Actinomycetaceae</taxon>
        <taxon>Flaviflexus</taxon>
    </lineage>
</organism>
<dbReference type="GO" id="GO:0009002">
    <property type="term" value="F:serine-type D-Ala-D-Ala carboxypeptidase activity"/>
    <property type="evidence" value="ECO:0007669"/>
    <property type="project" value="UniProtKB-EC"/>
</dbReference>
<keyword evidence="3" id="KW-0121">Carboxypeptidase</keyword>
<keyword evidence="4" id="KW-1185">Reference proteome</keyword>
<dbReference type="InterPro" id="IPR012338">
    <property type="entry name" value="Beta-lactam/transpept-like"/>
</dbReference>
<dbReference type="AlphaFoldDB" id="A0A3S8Z972"/>
<dbReference type="GO" id="GO:0006508">
    <property type="term" value="P:proteolysis"/>
    <property type="evidence" value="ECO:0007669"/>
    <property type="project" value="InterPro"/>
</dbReference>
<evidence type="ECO:0000256" key="1">
    <source>
        <dbReference type="ARBA" id="ARBA00006096"/>
    </source>
</evidence>
<dbReference type="Proteomes" id="UP000270021">
    <property type="component" value="Chromosome"/>
</dbReference>
<keyword evidence="2 3" id="KW-0378">Hydrolase</keyword>
<gene>
    <name evidence="3" type="primary">dacB</name>
    <name evidence="3" type="ORF">EJO69_06740</name>
</gene>
<name>A0A3S8Z972_9ACTO</name>
<dbReference type="InterPro" id="IPR000667">
    <property type="entry name" value="Peptidase_S13"/>
</dbReference>
<protein>
    <submittedName>
        <fullName evidence="3">D-alanyl-D-alanine carboxypeptidase/D-alanyl-D-alanine-endopeptidase</fullName>
        <ecNumber evidence="3">3.4.16.4</ecNumber>
    </submittedName>
</protein>
<dbReference type="NCBIfam" id="TIGR00666">
    <property type="entry name" value="PBP4"/>
    <property type="match status" value="1"/>
</dbReference>
<dbReference type="PANTHER" id="PTHR30023">
    <property type="entry name" value="D-ALANYL-D-ALANINE CARBOXYPEPTIDASE"/>
    <property type="match status" value="1"/>
</dbReference>
<dbReference type="Pfam" id="PF02113">
    <property type="entry name" value="Peptidase_S13"/>
    <property type="match status" value="2"/>
</dbReference>
<dbReference type="Gene3D" id="3.40.710.10">
    <property type="entry name" value="DD-peptidase/beta-lactamase superfamily"/>
    <property type="match status" value="2"/>
</dbReference>
<dbReference type="EC" id="3.4.16.4" evidence="3"/>
<dbReference type="SUPFAM" id="SSF56601">
    <property type="entry name" value="beta-lactamase/transpeptidase-like"/>
    <property type="match status" value="1"/>
</dbReference>
<dbReference type="KEGG" id="fsl:EJO69_06740"/>
<proteinExistence type="inferred from homology"/>
<accession>A0A3S8Z972</accession>
<keyword evidence="3" id="KW-0645">Protease</keyword>
<evidence type="ECO:0000313" key="4">
    <source>
        <dbReference type="Proteomes" id="UP000270021"/>
    </source>
</evidence>
<dbReference type="RefSeq" id="WP_126040442.1">
    <property type="nucleotide sequence ID" value="NZ_CP034438.1"/>
</dbReference>
<dbReference type="PANTHER" id="PTHR30023:SF0">
    <property type="entry name" value="PENICILLIN-SENSITIVE CARBOXYPEPTIDASE A"/>
    <property type="match status" value="1"/>
</dbReference>
<dbReference type="PRINTS" id="PR00922">
    <property type="entry name" value="DADACBPTASE3"/>
</dbReference>
<dbReference type="EMBL" id="CP034438">
    <property type="protein sequence ID" value="AZN30038.1"/>
    <property type="molecule type" value="Genomic_DNA"/>
</dbReference>
<dbReference type="GO" id="GO:0000270">
    <property type="term" value="P:peptidoglycan metabolic process"/>
    <property type="evidence" value="ECO:0007669"/>
    <property type="project" value="TreeGrafter"/>
</dbReference>
<sequence>MFDADVPQSEAVEGISSETIAAIAQRLAEDSRNTGSTSFVVRDLDGSLLFDMAGDEGKVPASSIKILTSAAALAELGPDTTLPTSARLAGDTLYLVGGGDIYLAPDQGDPHAQLGRAGLGGLADQAADELAARGVTSIDLNVDSSLFSGADYNDVVQGIDRSYIMPMRPLAIDRGRIDGFYSATPDIDAGAVFAERLRERGIEVRAVGTAAAPASAEPAGVVHSAPIRDLVDHCLTISDNSMAEALGHLVAIERGLPATFDGSARAVRDSLAEQGFTTTGLIMSDTAGLSMDNRVSAALLTEVLVEGGACTSCPLASLPHSMPVAGLSGTLVERFSGMEAGGLVRAKTGTLVETNSLSGYVTTRQGQVLAFSILIDDLESGTTAIVRPAIDEALNALAGGEDHAG</sequence>
<evidence type="ECO:0000256" key="2">
    <source>
        <dbReference type="ARBA" id="ARBA00022801"/>
    </source>
</evidence>